<comment type="caution">
    <text evidence="3">The sequence shown here is derived from an EMBL/GenBank/DDBJ whole genome shotgun (WGS) entry which is preliminary data.</text>
</comment>
<dbReference type="AlphaFoldDB" id="A0A6G1ESY6"/>
<reference evidence="3 4" key="1">
    <citation type="submission" date="2019-11" db="EMBL/GenBank/DDBJ databases">
        <title>Whole genome sequence of Oryza granulata.</title>
        <authorList>
            <person name="Li W."/>
        </authorList>
    </citation>
    <scope>NUCLEOTIDE SEQUENCE [LARGE SCALE GENOMIC DNA]</scope>
    <source>
        <strain evidence="4">cv. Menghai</strain>
        <tissue evidence="3">Leaf</tissue>
    </source>
</reference>
<dbReference type="OrthoDB" id="10250354at2759"/>
<name>A0A6G1ESY6_9ORYZ</name>
<evidence type="ECO:0000313" key="3">
    <source>
        <dbReference type="EMBL" id="KAF0927682.1"/>
    </source>
</evidence>
<dbReference type="CDD" id="cd06257">
    <property type="entry name" value="DnaJ"/>
    <property type="match status" value="1"/>
</dbReference>
<dbReference type="InterPro" id="IPR001623">
    <property type="entry name" value="DnaJ_domain"/>
</dbReference>
<dbReference type="PANTHER" id="PTHR43908:SF5">
    <property type="entry name" value="CHAPERONE PROTEIN DNAJ 49"/>
    <property type="match status" value="1"/>
</dbReference>
<dbReference type="Pfam" id="PF00226">
    <property type="entry name" value="DnaJ"/>
    <property type="match status" value="1"/>
</dbReference>
<dbReference type="InterPro" id="IPR036869">
    <property type="entry name" value="J_dom_sf"/>
</dbReference>
<dbReference type="Proteomes" id="UP000479710">
    <property type="component" value="Unassembled WGS sequence"/>
</dbReference>
<dbReference type="SUPFAM" id="SSF46565">
    <property type="entry name" value="Chaperone J-domain"/>
    <property type="match status" value="1"/>
</dbReference>
<feature type="region of interest" description="Disordered" evidence="1">
    <location>
        <begin position="1"/>
        <end position="23"/>
    </location>
</feature>
<dbReference type="PRINTS" id="PR00625">
    <property type="entry name" value="JDOMAIN"/>
</dbReference>
<dbReference type="SMART" id="SM00271">
    <property type="entry name" value="DnaJ"/>
    <property type="match status" value="1"/>
</dbReference>
<evidence type="ECO:0000313" key="4">
    <source>
        <dbReference type="Proteomes" id="UP000479710"/>
    </source>
</evidence>
<accession>A0A6G1ESY6</accession>
<dbReference type="PANTHER" id="PTHR43908">
    <property type="entry name" value="AT29763P-RELATED"/>
    <property type="match status" value="1"/>
</dbReference>
<feature type="region of interest" description="Disordered" evidence="1">
    <location>
        <begin position="206"/>
        <end position="227"/>
    </location>
</feature>
<dbReference type="GO" id="GO:0005789">
    <property type="term" value="C:endoplasmic reticulum membrane"/>
    <property type="evidence" value="ECO:0007669"/>
    <property type="project" value="TreeGrafter"/>
</dbReference>
<gene>
    <name evidence="3" type="ORF">E2562_035600</name>
</gene>
<keyword evidence="4" id="KW-1185">Reference proteome</keyword>
<proteinExistence type="predicted"/>
<dbReference type="GO" id="GO:0071218">
    <property type="term" value="P:cellular response to misfolded protein"/>
    <property type="evidence" value="ECO:0007669"/>
    <property type="project" value="TreeGrafter"/>
</dbReference>
<dbReference type="EMBL" id="SPHZ02000003">
    <property type="protein sequence ID" value="KAF0927682.1"/>
    <property type="molecule type" value="Genomic_DNA"/>
</dbReference>
<organism evidence="3 4">
    <name type="scientific">Oryza meyeriana var. granulata</name>
    <dbReference type="NCBI Taxonomy" id="110450"/>
    <lineage>
        <taxon>Eukaryota</taxon>
        <taxon>Viridiplantae</taxon>
        <taxon>Streptophyta</taxon>
        <taxon>Embryophyta</taxon>
        <taxon>Tracheophyta</taxon>
        <taxon>Spermatophyta</taxon>
        <taxon>Magnoliopsida</taxon>
        <taxon>Liliopsida</taxon>
        <taxon>Poales</taxon>
        <taxon>Poaceae</taxon>
        <taxon>BOP clade</taxon>
        <taxon>Oryzoideae</taxon>
        <taxon>Oryzeae</taxon>
        <taxon>Oryzinae</taxon>
        <taxon>Oryza</taxon>
        <taxon>Oryza meyeriana</taxon>
    </lineage>
</organism>
<sequence>MVPAAAADWGKVRGGSNSPATRLCTGGEGEEAAAKAKEMEAGSSCFTIRAARPRPTRRPPTPYLGRAGPTPAVSPRLRLGSMAYLVNKEKPEGLRGKVPLLLLLSPFRRRRSRNFCPCLKVINLGVLSVYDPVLKRLTKGMDGNKDEALRSVKLAETALASGDRQRAETFIRIAQRLDPSLPIDDILATPKKYDTLNGAACQHKASRGEVGETQNLPKESVGPTSVDKGYTEENIRVVRNIRKNKDYYAILGVERSCSVEEIRKAYRKLSLKVHPDKNKAPGAEDAFKLVSKAFKCLSNDQSRRNYDQTESYKATEASKK</sequence>
<dbReference type="Gene3D" id="1.10.287.110">
    <property type="entry name" value="DnaJ domain"/>
    <property type="match status" value="1"/>
</dbReference>
<evidence type="ECO:0000256" key="1">
    <source>
        <dbReference type="SAM" id="MobiDB-lite"/>
    </source>
</evidence>
<dbReference type="InterPro" id="IPR051100">
    <property type="entry name" value="DnaJ_subfamily_B/C"/>
</dbReference>
<dbReference type="GO" id="GO:0030544">
    <property type="term" value="F:Hsp70 protein binding"/>
    <property type="evidence" value="ECO:0007669"/>
    <property type="project" value="TreeGrafter"/>
</dbReference>
<dbReference type="PROSITE" id="PS50076">
    <property type="entry name" value="DNAJ_2"/>
    <property type="match status" value="1"/>
</dbReference>
<evidence type="ECO:0000259" key="2">
    <source>
        <dbReference type="PROSITE" id="PS50076"/>
    </source>
</evidence>
<feature type="domain" description="J" evidence="2">
    <location>
        <begin position="246"/>
        <end position="310"/>
    </location>
</feature>
<protein>
    <recommendedName>
        <fullName evidence="2">J domain-containing protein</fullName>
    </recommendedName>
</protein>
<feature type="region of interest" description="Disordered" evidence="1">
    <location>
        <begin position="52"/>
        <end position="71"/>
    </location>
</feature>